<evidence type="ECO:0000313" key="2">
    <source>
        <dbReference type="Proteomes" id="UP000232673"/>
    </source>
</evidence>
<dbReference type="AlphaFoldDB" id="A0A2N0TWH3"/>
<dbReference type="STRING" id="447422.SAMN05660903_03491"/>
<sequence length="70" mass="8312">MLNVEKLKNEVVGQKWIFTSRNKTKAKVKIPFLDKALEILEKYDEHPMTEITQITISNVEFVLMGRKERY</sequence>
<dbReference type="Proteomes" id="UP000232673">
    <property type="component" value="Unassembled WGS sequence"/>
</dbReference>
<accession>A0A2N0TWH3</accession>
<keyword evidence="2" id="KW-1185">Reference proteome</keyword>
<dbReference type="EMBL" id="LKTS01000017">
    <property type="protein sequence ID" value="PKD19071.1"/>
    <property type="molecule type" value="Genomic_DNA"/>
</dbReference>
<organism evidence="1 2">
    <name type="scientific">Salegentibacter salinarum</name>
    <dbReference type="NCBI Taxonomy" id="447422"/>
    <lineage>
        <taxon>Bacteria</taxon>
        <taxon>Pseudomonadati</taxon>
        <taxon>Bacteroidota</taxon>
        <taxon>Flavobacteriia</taxon>
        <taxon>Flavobacteriales</taxon>
        <taxon>Flavobacteriaceae</taxon>
        <taxon>Salegentibacter</taxon>
    </lineage>
</organism>
<proteinExistence type="predicted"/>
<reference evidence="1 2" key="1">
    <citation type="submission" date="2015-10" db="EMBL/GenBank/DDBJ databases">
        <title>Draft genome sequence of Salegentibacter salinarum KCTC 12975.</title>
        <authorList>
            <person name="Lin W."/>
            <person name="Zheng Q."/>
        </authorList>
    </citation>
    <scope>NUCLEOTIDE SEQUENCE [LARGE SCALE GENOMIC DNA]</scope>
    <source>
        <strain evidence="1 2">KCTC 12975</strain>
    </source>
</reference>
<name>A0A2N0TWH3_9FLAO</name>
<evidence type="ECO:0000313" key="1">
    <source>
        <dbReference type="EMBL" id="PKD19071.1"/>
    </source>
</evidence>
<comment type="caution">
    <text evidence="1">The sequence shown here is derived from an EMBL/GenBank/DDBJ whole genome shotgun (WGS) entry which is preliminary data.</text>
</comment>
<protein>
    <submittedName>
        <fullName evidence="1">Uncharacterized protein</fullName>
    </submittedName>
</protein>
<gene>
    <name evidence="1" type="ORF">APR41_16800</name>
</gene>